<dbReference type="PANTHER" id="PTHR30055:SF238">
    <property type="entry name" value="MYCOFACTOCIN BIOSYNTHESIS TRANSCRIPTIONAL REGULATOR MFTR-RELATED"/>
    <property type="match status" value="1"/>
</dbReference>
<organism evidence="6">
    <name type="scientific">Nakamurella sp. A5-74</name>
    <dbReference type="NCBI Taxonomy" id="3158264"/>
    <lineage>
        <taxon>Bacteria</taxon>
        <taxon>Bacillati</taxon>
        <taxon>Actinomycetota</taxon>
        <taxon>Actinomycetes</taxon>
        <taxon>Nakamurellales</taxon>
        <taxon>Nakamurellaceae</taxon>
        <taxon>Nakamurella</taxon>
    </lineage>
</organism>
<sequence length="207" mass="23099">MVRWQPAASERLQKAALELFGSRGFDETTVADIALAVGLTERTFYRYFADKREVLFSGQGEFEQLFLGALAKTRGHTYPFDTVGRALSDVCSIFGPFTEERRPYSRLRQAVILAHRELQERELLKMHSLSRALGAALRERGVAEPTASLAAESGVMLFRLSFEQWVAPGEGRSLSAIEHDMFAELRAMTATLQESSQVGSTRIVADH</sequence>
<dbReference type="AlphaFoldDB" id="A0AAU8DKP1"/>
<evidence type="ECO:0000313" key="6">
    <source>
        <dbReference type="EMBL" id="XCG62230.1"/>
    </source>
</evidence>
<reference evidence="6" key="1">
    <citation type="submission" date="2024-05" db="EMBL/GenBank/DDBJ databases">
        <authorList>
            <person name="Cai S.Y."/>
            <person name="Jin L.M."/>
            <person name="Li H.R."/>
        </authorList>
    </citation>
    <scope>NUCLEOTIDE SEQUENCE</scope>
    <source>
        <strain evidence="6">A5-74</strain>
    </source>
</reference>
<dbReference type="InterPro" id="IPR001647">
    <property type="entry name" value="HTH_TetR"/>
</dbReference>
<dbReference type="InterPro" id="IPR050109">
    <property type="entry name" value="HTH-type_TetR-like_transc_reg"/>
</dbReference>
<evidence type="ECO:0000256" key="4">
    <source>
        <dbReference type="PROSITE-ProRule" id="PRU00335"/>
    </source>
</evidence>
<dbReference type="PROSITE" id="PS50977">
    <property type="entry name" value="HTH_TETR_2"/>
    <property type="match status" value="1"/>
</dbReference>
<dbReference type="PROSITE" id="PS01081">
    <property type="entry name" value="HTH_TETR_1"/>
    <property type="match status" value="1"/>
</dbReference>
<dbReference type="SUPFAM" id="SSF46689">
    <property type="entry name" value="Homeodomain-like"/>
    <property type="match status" value="1"/>
</dbReference>
<dbReference type="InterPro" id="IPR023772">
    <property type="entry name" value="DNA-bd_HTH_TetR-type_CS"/>
</dbReference>
<gene>
    <name evidence="6" type="ORF">ABLG96_13220</name>
</gene>
<evidence type="ECO:0000256" key="3">
    <source>
        <dbReference type="ARBA" id="ARBA00023163"/>
    </source>
</evidence>
<keyword evidence="3" id="KW-0804">Transcription</keyword>
<feature type="DNA-binding region" description="H-T-H motif" evidence="4">
    <location>
        <begin position="29"/>
        <end position="48"/>
    </location>
</feature>
<keyword evidence="2 4" id="KW-0238">DNA-binding</keyword>
<dbReference type="EMBL" id="CP159218">
    <property type="protein sequence ID" value="XCG62230.1"/>
    <property type="molecule type" value="Genomic_DNA"/>
</dbReference>
<dbReference type="PANTHER" id="PTHR30055">
    <property type="entry name" value="HTH-TYPE TRANSCRIPTIONAL REGULATOR RUTR"/>
    <property type="match status" value="1"/>
</dbReference>
<dbReference type="RefSeq" id="WP_353647845.1">
    <property type="nucleotide sequence ID" value="NZ_CP159218.1"/>
</dbReference>
<dbReference type="Gene3D" id="1.10.357.10">
    <property type="entry name" value="Tetracycline Repressor, domain 2"/>
    <property type="match status" value="1"/>
</dbReference>
<accession>A0AAU8DKP1</accession>
<feature type="domain" description="HTH tetR-type" evidence="5">
    <location>
        <begin position="6"/>
        <end position="66"/>
    </location>
</feature>
<keyword evidence="1" id="KW-0805">Transcription regulation</keyword>
<proteinExistence type="predicted"/>
<dbReference type="GO" id="GO:0000976">
    <property type="term" value="F:transcription cis-regulatory region binding"/>
    <property type="evidence" value="ECO:0007669"/>
    <property type="project" value="TreeGrafter"/>
</dbReference>
<protein>
    <submittedName>
        <fullName evidence="6">TetR family transcriptional regulator</fullName>
    </submittedName>
</protein>
<name>A0AAU8DKP1_9ACTN</name>
<dbReference type="PRINTS" id="PR00455">
    <property type="entry name" value="HTHTETR"/>
</dbReference>
<dbReference type="GO" id="GO:0003700">
    <property type="term" value="F:DNA-binding transcription factor activity"/>
    <property type="evidence" value="ECO:0007669"/>
    <property type="project" value="TreeGrafter"/>
</dbReference>
<dbReference type="InterPro" id="IPR009057">
    <property type="entry name" value="Homeodomain-like_sf"/>
</dbReference>
<evidence type="ECO:0000259" key="5">
    <source>
        <dbReference type="PROSITE" id="PS50977"/>
    </source>
</evidence>
<evidence type="ECO:0000256" key="2">
    <source>
        <dbReference type="ARBA" id="ARBA00023125"/>
    </source>
</evidence>
<dbReference type="Pfam" id="PF00440">
    <property type="entry name" value="TetR_N"/>
    <property type="match status" value="1"/>
</dbReference>
<evidence type="ECO:0000256" key="1">
    <source>
        <dbReference type="ARBA" id="ARBA00023015"/>
    </source>
</evidence>